<evidence type="ECO:0000256" key="1">
    <source>
        <dbReference type="SAM" id="MobiDB-lite"/>
    </source>
</evidence>
<protein>
    <submittedName>
        <fullName evidence="4">Jumonji domain-containing 5</fullName>
    </submittedName>
</protein>
<feature type="transmembrane region" description="Helical" evidence="2">
    <location>
        <begin position="60"/>
        <end position="81"/>
    </location>
</feature>
<feature type="domain" description="JmjC" evidence="3">
    <location>
        <begin position="885"/>
        <end position="1068"/>
    </location>
</feature>
<name>A0A8H7B2Y1_9PLEO</name>
<feature type="transmembrane region" description="Helical" evidence="2">
    <location>
        <begin position="187"/>
        <end position="213"/>
    </location>
</feature>
<dbReference type="PROSITE" id="PS51184">
    <property type="entry name" value="JMJC"/>
    <property type="match status" value="1"/>
</dbReference>
<dbReference type="PANTHER" id="PTHR12461:SF101">
    <property type="entry name" value="TRNA WYBUTOSINE-SYNTHESIZING PROTEIN 4"/>
    <property type="match status" value="1"/>
</dbReference>
<keyword evidence="2" id="KW-0812">Transmembrane</keyword>
<dbReference type="FunFam" id="2.60.120.650:FF:000046">
    <property type="entry name" value="JmjC domain-containing protein D"/>
    <property type="match status" value="1"/>
</dbReference>
<feature type="transmembrane region" description="Helical" evidence="2">
    <location>
        <begin position="257"/>
        <end position="280"/>
    </location>
</feature>
<accession>A0A8H7B2Y1</accession>
<dbReference type="Gene3D" id="2.60.120.650">
    <property type="entry name" value="Cupin"/>
    <property type="match status" value="1"/>
</dbReference>
<dbReference type="AlphaFoldDB" id="A0A8H7B2Y1"/>
<dbReference type="SUPFAM" id="SSF51197">
    <property type="entry name" value="Clavaminate synthase-like"/>
    <property type="match status" value="1"/>
</dbReference>
<organism evidence="4 5">
    <name type="scientific">Alternaria burnsii</name>
    <dbReference type="NCBI Taxonomy" id="1187904"/>
    <lineage>
        <taxon>Eukaryota</taxon>
        <taxon>Fungi</taxon>
        <taxon>Dikarya</taxon>
        <taxon>Ascomycota</taxon>
        <taxon>Pezizomycotina</taxon>
        <taxon>Dothideomycetes</taxon>
        <taxon>Pleosporomycetidae</taxon>
        <taxon>Pleosporales</taxon>
        <taxon>Pleosporineae</taxon>
        <taxon>Pleosporaceae</taxon>
        <taxon>Alternaria</taxon>
        <taxon>Alternaria sect. Alternaria</taxon>
    </lineage>
</organism>
<evidence type="ECO:0000259" key="3">
    <source>
        <dbReference type="PROSITE" id="PS51184"/>
    </source>
</evidence>
<dbReference type="RefSeq" id="XP_038783953.1">
    <property type="nucleotide sequence ID" value="XM_038933288.1"/>
</dbReference>
<keyword evidence="5" id="KW-1185">Reference proteome</keyword>
<feature type="region of interest" description="Disordered" evidence="1">
    <location>
        <begin position="448"/>
        <end position="534"/>
    </location>
</feature>
<keyword evidence="2" id="KW-0472">Membrane</keyword>
<feature type="region of interest" description="Disordered" evidence="1">
    <location>
        <begin position="550"/>
        <end position="570"/>
    </location>
</feature>
<proteinExistence type="predicted"/>
<dbReference type="InterPro" id="IPR003347">
    <property type="entry name" value="JmjC_dom"/>
</dbReference>
<sequence length="1068" mass="119587">MIISRDIYNDSPPLRRNRMANNPTLLYSWWCTVFSAVIIGVRLSGRYIRNERLFREDKVMALSIIPLFARMGFAHVVLIWGTNNVNVTNLTDPTIIRHREIGSQMVLAARIFYALFIWMAKFTVSEFLKRLSERFWKRGYDWGLRAIRIFLVVTFLMVLIATLAECHPTTHYWQVVPDPGPQCRQGYAQLLTMGICDIVTDVFLIAFPIPIIVRSSMPLKRKISLVLLFSLSIVLIVVTGARMPLVMQRSGLQQFRTVFASSEILAATIVSNAIVLGSFLRDRGVKKPKFKAPSTTDSMERRGSTRRFTDQTGSSDEDLARSLGYRTKPELLDKSTSLPRPAPVADLDLLSSSRQPGPFTNNNWKFPDEEAGMLPCNGRPSMTVEDIRDPMPSPRARRVSWFDVGGLLENPAVAPSPTDSVIAHDFAAQSQPRRGSRASNTIMPNARAFLPQARRNSRLSQQSEDYEMTQVRPTNQLQDPGGLLSEEREQEEALSTPSPHSGSSAGPPSCQTRYAPIRRTSTRSTQQSYDEAAGRDATVIARTISNSLNLGAVAQPTHPPSSSGSTSEMNNDAPTLLEIIQLTRQELTHTQTTDPIRECGRAALALLPSDSDLALKLAYQKLHDVPYKEVKTCWRRLYADASLWKVVKVVDDQHGQFAKGRYDEERSNAAAEKHAWVDDVVRTLDMTLILTGAPEREELVELWFAALKAVLTPPGRNSNIDADASEPPNKRRMLSFSRQTSCVPTSFPTVLPNPSPTIRHAIHRTRELSLEAFQKRVGDTTMHTPVIIEGAIQHWPALDERPWNNPAYLLEQTLGGRRLIPVEVGKSYTDEGWGQRITTFRAFMETYMLEGAKDAVSATSHMDNVGSPDCDGADGSQTPTPPPTGYLAQHDLFAQIPSLRADISIPDYCYSSPAPSPHLTHIKPVPKLEEPLLNAWFGPKGTVSPLHTDPYHNILAQVVGYKYARLYAPEETERLYPRGMEGGGVDMSNTSRVDLDEGMEVLGEVSCWEVDSLSSERRREFEEEFPGFKDARYIEGILAPGECLYLPVGWWHYIRSLTPSFSVSFWFN</sequence>
<evidence type="ECO:0000313" key="4">
    <source>
        <dbReference type="EMBL" id="KAF7673626.1"/>
    </source>
</evidence>
<feature type="region of interest" description="Disordered" evidence="1">
    <location>
        <begin position="288"/>
        <end position="339"/>
    </location>
</feature>
<dbReference type="InterPro" id="IPR041667">
    <property type="entry name" value="Cupin_8"/>
</dbReference>
<dbReference type="SMART" id="SM00558">
    <property type="entry name" value="JmjC"/>
    <property type="match status" value="1"/>
</dbReference>
<dbReference type="Pfam" id="PF20684">
    <property type="entry name" value="Fung_rhodopsin"/>
    <property type="match status" value="1"/>
</dbReference>
<dbReference type="EMBL" id="JAAABM010000012">
    <property type="protein sequence ID" value="KAF7673626.1"/>
    <property type="molecule type" value="Genomic_DNA"/>
</dbReference>
<evidence type="ECO:0000313" key="5">
    <source>
        <dbReference type="Proteomes" id="UP000596902"/>
    </source>
</evidence>
<comment type="caution">
    <text evidence="4">The sequence shown here is derived from an EMBL/GenBank/DDBJ whole genome shotgun (WGS) entry which is preliminary data.</text>
</comment>
<dbReference type="PANTHER" id="PTHR12461">
    <property type="entry name" value="HYPOXIA-INDUCIBLE FACTOR 1 ALPHA INHIBITOR-RELATED"/>
    <property type="match status" value="1"/>
</dbReference>
<evidence type="ECO:0000256" key="2">
    <source>
        <dbReference type="SAM" id="Phobius"/>
    </source>
</evidence>
<feature type="transmembrane region" description="Helical" evidence="2">
    <location>
        <begin position="101"/>
        <end position="124"/>
    </location>
</feature>
<keyword evidence="2" id="KW-1133">Transmembrane helix</keyword>
<gene>
    <name evidence="4" type="ORF">GT037_008241</name>
</gene>
<feature type="compositionally biased region" description="Low complexity" evidence="1">
    <location>
        <begin position="495"/>
        <end position="509"/>
    </location>
</feature>
<reference evidence="4" key="2">
    <citation type="submission" date="2020-08" db="EMBL/GenBank/DDBJ databases">
        <title>Draft Genome Sequence of Cumin Blight Pathogen Alternaria burnsii.</title>
        <authorList>
            <person name="Feng Z."/>
        </authorList>
    </citation>
    <scope>NUCLEOTIDE SEQUENCE</scope>
    <source>
        <strain evidence="4">CBS107.38</strain>
    </source>
</reference>
<feature type="transmembrane region" description="Helical" evidence="2">
    <location>
        <begin position="225"/>
        <end position="245"/>
    </location>
</feature>
<reference evidence="4" key="1">
    <citation type="submission" date="2020-01" db="EMBL/GenBank/DDBJ databases">
        <authorList>
            <person name="Feng Z.H.Z."/>
        </authorList>
    </citation>
    <scope>NUCLEOTIDE SEQUENCE</scope>
    <source>
        <strain evidence="4">CBS107.38</strain>
    </source>
</reference>
<feature type="region of interest" description="Disordered" evidence="1">
    <location>
        <begin position="859"/>
        <end position="878"/>
    </location>
</feature>
<dbReference type="GeneID" id="62206466"/>
<feature type="transmembrane region" description="Helical" evidence="2">
    <location>
        <begin position="27"/>
        <end position="48"/>
    </location>
</feature>
<dbReference type="InterPro" id="IPR049326">
    <property type="entry name" value="Rhodopsin_dom_fungi"/>
</dbReference>
<feature type="compositionally biased region" description="Basic and acidic residues" evidence="1">
    <location>
        <begin position="298"/>
        <end position="309"/>
    </location>
</feature>
<feature type="transmembrane region" description="Helical" evidence="2">
    <location>
        <begin position="145"/>
        <end position="164"/>
    </location>
</feature>
<dbReference type="Proteomes" id="UP000596902">
    <property type="component" value="Unassembled WGS sequence"/>
</dbReference>
<dbReference type="Pfam" id="PF13621">
    <property type="entry name" value="Cupin_8"/>
    <property type="match status" value="1"/>
</dbReference>